<dbReference type="AlphaFoldDB" id="A0A0W8FC75"/>
<dbReference type="EMBL" id="LNQE01001378">
    <property type="protein sequence ID" value="KUG18472.1"/>
    <property type="molecule type" value="Genomic_DNA"/>
</dbReference>
<protein>
    <submittedName>
        <fullName evidence="1">Uncharacterized protein</fullName>
    </submittedName>
</protein>
<comment type="caution">
    <text evidence="1">The sequence shown here is derived from an EMBL/GenBank/DDBJ whole genome shotgun (WGS) entry which is preliminary data.</text>
</comment>
<sequence length="43" mass="5137">MPNSREPNFKLLSCLPFTTTDKHLLRSFSKERKTDIYLIIIRI</sequence>
<name>A0A0W8FC75_9ZZZZ</name>
<proteinExistence type="predicted"/>
<evidence type="ECO:0000313" key="1">
    <source>
        <dbReference type="EMBL" id="KUG18472.1"/>
    </source>
</evidence>
<accession>A0A0W8FC75</accession>
<reference evidence="1" key="1">
    <citation type="journal article" date="2015" name="Proc. Natl. Acad. Sci. U.S.A.">
        <title>Networks of energetic and metabolic interactions define dynamics in microbial communities.</title>
        <authorList>
            <person name="Embree M."/>
            <person name="Liu J.K."/>
            <person name="Al-Bassam M.M."/>
            <person name="Zengler K."/>
        </authorList>
    </citation>
    <scope>NUCLEOTIDE SEQUENCE</scope>
</reference>
<organism evidence="1">
    <name type="scientific">hydrocarbon metagenome</name>
    <dbReference type="NCBI Taxonomy" id="938273"/>
    <lineage>
        <taxon>unclassified sequences</taxon>
        <taxon>metagenomes</taxon>
        <taxon>ecological metagenomes</taxon>
    </lineage>
</organism>
<gene>
    <name evidence="1" type="ORF">ASZ90_011815</name>
</gene>